<dbReference type="Proteomes" id="UP000305881">
    <property type="component" value="Chromosome"/>
</dbReference>
<reference evidence="2" key="1">
    <citation type="journal article" date="2019" name="J. Bacteriol.">
        <title>A Mutagenic Screen Identifies a TonB-Dependent Receptor Required for the Lanthanide Metal Switch in the Type I Methanotroph 'Methylotuvimicrobium buryatense' 5GB1C.</title>
        <authorList>
            <person name="Groom J.D."/>
            <person name="Ford S.M."/>
            <person name="Pesesky M.W."/>
            <person name="Lidstrom M.E."/>
        </authorList>
    </citation>
    <scope>NUCLEOTIDE SEQUENCE [LARGE SCALE GENOMIC DNA]</scope>
    <source>
        <strain evidence="2">5GB1C</strain>
    </source>
</reference>
<dbReference type="AlphaFoldDB" id="A0A4P9UIP9"/>
<dbReference type="Gene3D" id="1.10.10.410">
    <property type="match status" value="1"/>
</dbReference>
<dbReference type="GO" id="GO:0016884">
    <property type="term" value="F:carbon-nitrogen ligase activity, with glutamine as amido-N-donor"/>
    <property type="evidence" value="ECO:0007669"/>
    <property type="project" value="InterPro"/>
</dbReference>
<dbReference type="Pfam" id="PF09424">
    <property type="entry name" value="YqeY"/>
    <property type="match status" value="1"/>
</dbReference>
<gene>
    <name evidence="1" type="ORF">EQU24_00510</name>
</gene>
<dbReference type="STRING" id="675511.GCA_000341735_02902"/>
<dbReference type="OrthoDB" id="9788127at2"/>
<dbReference type="Gene3D" id="1.10.1510.10">
    <property type="entry name" value="Uncharacterised protein YqeY/AIM41 PF09424, N-terminal domain"/>
    <property type="match status" value="1"/>
</dbReference>
<dbReference type="EMBL" id="CP035467">
    <property type="protein sequence ID" value="QCW80908.1"/>
    <property type="molecule type" value="Genomic_DNA"/>
</dbReference>
<keyword evidence="2" id="KW-1185">Reference proteome</keyword>
<evidence type="ECO:0000313" key="1">
    <source>
        <dbReference type="EMBL" id="QCW80908.1"/>
    </source>
</evidence>
<dbReference type="InterPro" id="IPR042184">
    <property type="entry name" value="YqeY/Aim41_N"/>
</dbReference>
<protein>
    <submittedName>
        <fullName evidence="1">GatB/YqeY domain-containing protein</fullName>
    </submittedName>
</protein>
<dbReference type="InterPro" id="IPR019004">
    <property type="entry name" value="YqeY/Aim41"/>
</dbReference>
<dbReference type="InterPro" id="IPR003789">
    <property type="entry name" value="Asn/Gln_tRNA_amidoTrase-B-like"/>
</dbReference>
<dbReference type="PANTHER" id="PTHR28055:SF1">
    <property type="entry name" value="ALTERED INHERITANCE OF MITOCHONDRIA PROTEIN 41, MITOCHONDRIAL"/>
    <property type="match status" value="1"/>
</dbReference>
<evidence type="ECO:0000313" key="2">
    <source>
        <dbReference type="Proteomes" id="UP000305881"/>
    </source>
</evidence>
<dbReference type="KEGG" id="mbur:EQU24_00510"/>
<dbReference type="RefSeq" id="WP_017841386.1">
    <property type="nucleotide sequence ID" value="NZ_CP035467.1"/>
</dbReference>
<dbReference type="SUPFAM" id="SSF89095">
    <property type="entry name" value="GatB/YqeY motif"/>
    <property type="match status" value="1"/>
</dbReference>
<name>A0A4P9UIP9_METBY</name>
<accession>A0A4P9UIP9</accession>
<sequence length="149" mass="16786">MELLKDRIREDMKAAMKGGDKARLAVIRLIMAAIKQREVDERIELDNDQIIVVLDKMVKQRRESIRQYTGANRMDLAEVEEAEILVIQDYLPQALTEQEIDQMIAEAVQQSGAESVKDMGKVMGLLRDKMQGRADMSIVSAKIKAVLAG</sequence>
<dbReference type="PANTHER" id="PTHR28055">
    <property type="entry name" value="ALTERED INHERITANCE OF MITOCHONDRIA PROTEIN 41, MITOCHONDRIAL"/>
    <property type="match status" value="1"/>
</dbReference>
<dbReference type="InterPro" id="IPR023168">
    <property type="entry name" value="GatB_Yqey_C_2"/>
</dbReference>
<proteinExistence type="predicted"/>
<organism evidence="1 2">
    <name type="scientific">Methylotuvimicrobium buryatense</name>
    <name type="common">Methylomicrobium buryatense</name>
    <dbReference type="NCBI Taxonomy" id="95641"/>
    <lineage>
        <taxon>Bacteria</taxon>
        <taxon>Pseudomonadati</taxon>
        <taxon>Pseudomonadota</taxon>
        <taxon>Gammaproteobacteria</taxon>
        <taxon>Methylococcales</taxon>
        <taxon>Methylococcaceae</taxon>
        <taxon>Methylotuvimicrobium</taxon>
    </lineage>
</organism>